<evidence type="ECO:0000256" key="2">
    <source>
        <dbReference type="SAM" id="SignalP"/>
    </source>
</evidence>
<feature type="domain" description="DUF1214" evidence="3">
    <location>
        <begin position="372"/>
        <end position="480"/>
    </location>
</feature>
<reference evidence="5 6" key="1">
    <citation type="journal article" date="2023" name="Int. J. Syst. Evol. Microbiol.">
        <title>Physiological and genomic analyses of cobalamin (vitamin B12)-auxotrophy of Lysobacter auxotrophicus sp. nov., a methionine-auxotrophic chitinolytic bacterium isolated from chitin-treated soil.</title>
        <authorList>
            <person name="Saito A."/>
            <person name="Dohra H."/>
            <person name="Hamada M."/>
            <person name="Moriuchi R."/>
            <person name="Kotsuchibashi Y."/>
            <person name="Mori K."/>
        </authorList>
    </citation>
    <scope>NUCLEOTIDE SEQUENCE [LARGE SCALE GENOMIC DNA]</scope>
    <source>
        <strain evidence="5 6">5-21a</strain>
    </source>
</reference>
<dbReference type="PANTHER" id="PTHR36509">
    <property type="entry name" value="BLL3101 PROTEIN"/>
    <property type="match status" value="1"/>
</dbReference>
<proteinExistence type="predicted"/>
<dbReference type="Gene3D" id="2.60.120.600">
    <property type="entry name" value="Domain of unknown function DUF1214, C-terminal domain"/>
    <property type="match status" value="1"/>
</dbReference>
<gene>
    <name evidence="5" type="ORF">LA521A_33320</name>
</gene>
<dbReference type="InterPro" id="IPR037050">
    <property type="entry name" value="DUF1254_sf"/>
</dbReference>
<keyword evidence="6" id="KW-1185">Reference proteome</keyword>
<dbReference type="Pfam" id="PF06742">
    <property type="entry name" value="DUF1214"/>
    <property type="match status" value="1"/>
</dbReference>
<dbReference type="InterPro" id="IPR010621">
    <property type="entry name" value="DUF1214"/>
</dbReference>
<dbReference type="EMBL" id="AP027041">
    <property type="protein sequence ID" value="BDU18131.1"/>
    <property type="molecule type" value="Genomic_DNA"/>
</dbReference>
<evidence type="ECO:0000313" key="6">
    <source>
        <dbReference type="Proteomes" id="UP001317822"/>
    </source>
</evidence>
<dbReference type="PROSITE" id="PS51257">
    <property type="entry name" value="PROKAR_LIPOPROTEIN"/>
    <property type="match status" value="1"/>
</dbReference>
<organism evidence="5 6">
    <name type="scientific">Lysobacter auxotrophicus</name>
    <dbReference type="NCBI Taxonomy" id="2992573"/>
    <lineage>
        <taxon>Bacteria</taxon>
        <taxon>Pseudomonadati</taxon>
        <taxon>Pseudomonadota</taxon>
        <taxon>Gammaproteobacteria</taxon>
        <taxon>Lysobacterales</taxon>
        <taxon>Lysobacteraceae</taxon>
        <taxon>Lysobacter</taxon>
    </lineage>
</organism>
<feature type="region of interest" description="Disordered" evidence="1">
    <location>
        <begin position="30"/>
        <end position="52"/>
    </location>
</feature>
<feature type="compositionally biased region" description="Low complexity" evidence="1">
    <location>
        <begin position="31"/>
        <end position="40"/>
    </location>
</feature>
<dbReference type="Proteomes" id="UP001317822">
    <property type="component" value="Chromosome"/>
</dbReference>
<dbReference type="Pfam" id="PF06863">
    <property type="entry name" value="DUF1254"/>
    <property type="match status" value="1"/>
</dbReference>
<evidence type="ECO:0000256" key="1">
    <source>
        <dbReference type="SAM" id="MobiDB-lite"/>
    </source>
</evidence>
<dbReference type="Gene3D" id="2.60.40.1610">
    <property type="entry name" value="Domain of unknown function DUF1254"/>
    <property type="match status" value="1"/>
</dbReference>
<evidence type="ECO:0000259" key="3">
    <source>
        <dbReference type="Pfam" id="PF06742"/>
    </source>
</evidence>
<feature type="chain" id="PRO_5046104351" evidence="2">
    <location>
        <begin position="24"/>
        <end position="507"/>
    </location>
</feature>
<feature type="region of interest" description="Disordered" evidence="1">
    <location>
        <begin position="483"/>
        <end position="507"/>
    </location>
</feature>
<protein>
    <submittedName>
        <fullName evidence="5">DUF1254 domain-containing protein</fullName>
    </submittedName>
</protein>
<dbReference type="PANTHER" id="PTHR36509:SF2">
    <property type="entry name" value="BLL3101 PROTEIN"/>
    <property type="match status" value="1"/>
</dbReference>
<dbReference type="InterPro" id="IPR037049">
    <property type="entry name" value="DUF1214_C_sf"/>
</dbReference>
<sequence length="507" mass="55474">MNTRLARLAAMSLCMSLTFLTLSCSRDGGRQTEQTEQTETVQKQDAPVQGAGGLSDKEVVDIATDAYIYGYSLITTEVTRVQMSNVAKADALHAPPNQFANVPRYPPGDYRGVSAPNADTLYSVAWVDLRKEPMVFSHPDMGKRFFLFPHYSLWMPVVASPGSRTMGGKAADILISGPGWNGQVPAGMEHVKSPTQHLVILGRTYADGTEADYKAVNALQAQYKLVPLSAFGKPYTYTAPPVDPNPGFSMTDKPQKIIDEMDLSAYFGMMARLMGTTAPPAPEDAAIVARMAKIGLEPGKPFDMGKLSPSAQAALKDVTRTAQQKIFARRETSGTKQNGWFIPAAAGTYGTDYLQRALIAAFGWPANLPEDAIYPYALTDGNGETLNGANSYTLTFPKDQTPPVNGFWSITMYIDDGGWWFNPNPLDRFTISMRNKPKFNDDGSLTLYFQNKSPGKDKESNWLPAPQGKFILMLRTYWPKDTPPSILPPGKGTWQPPPVVKTSNPTS</sequence>
<accession>A0ABM8DHL7</accession>
<dbReference type="RefSeq" id="WP_281780008.1">
    <property type="nucleotide sequence ID" value="NZ_AP027041.1"/>
</dbReference>
<evidence type="ECO:0000313" key="5">
    <source>
        <dbReference type="EMBL" id="BDU18131.1"/>
    </source>
</evidence>
<evidence type="ECO:0000259" key="4">
    <source>
        <dbReference type="Pfam" id="PF06863"/>
    </source>
</evidence>
<dbReference type="InterPro" id="IPR010679">
    <property type="entry name" value="DUF1254"/>
</dbReference>
<keyword evidence="2" id="KW-0732">Signal</keyword>
<feature type="signal peptide" evidence="2">
    <location>
        <begin position="1"/>
        <end position="23"/>
    </location>
</feature>
<feature type="domain" description="DUF1254" evidence="4">
    <location>
        <begin position="96"/>
        <end position="227"/>
    </location>
</feature>
<name>A0ABM8DHL7_9GAMM</name>
<dbReference type="SUPFAM" id="SSF160935">
    <property type="entry name" value="VPA0735-like"/>
    <property type="match status" value="1"/>
</dbReference>